<name>A0ABU2JDF0_9ACTN</name>
<keyword evidence="3" id="KW-0418">Kinase</keyword>
<dbReference type="Proteomes" id="UP001183176">
    <property type="component" value="Unassembled WGS sequence"/>
</dbReference>
<comment type="caution">
    <text evidence="6">The sequence shown here is derived from an EMBL/GenBank/DDBJ whole genome shotgun (WGS) entry which is preliminary data.</text>
</comment>
<feature type="domain" description="HipA-like C-terminal" evidence="4">
    <location>
        <begin position="152"/>
        <end position="393"/>
    </location>
</feature>
<dbReference type="Pfam" id="PF13657">
    <property type="entry name" value="Couple_hipA"/>
    <property type="match status" value="1"/>
</dbReference>
<feature type="domain" description="HipA N-terminal subdomain 1" evidence="5">
    <location>
        <begin position="8"/>
        <end position="106"/>
    </location>
</feature>
<dbReference type="EMBL" id="JAVREH010000026">
    <property type="protein sequence ID" value="MDT0263005.1"/>
    <property type="molecule type" value="Genomic_DNA"/>
</dbReference>
<dbReference type="InterPro" id="IPR017508">
    <property type="entry name" value="HipA_N1"/>
</dbReference>
<evidence type="ECO:0000256" key="2">
    <source>
        <dbReference type="ARBA" id="ARBA00022679"/>
    </source>
</evidence>
<protein>
    <submittedName>
        <fullName evidence="6">Type II toxin-antitoxin system HipA family toxin</fullName>
    </submittedName>
</protein>
<evidence type="ECO:0000313" key="7">
    <source>
        <dbReference type="Proteomes" id="UP001183176"/>
    </source>
</evidence>
<reference evidence="7" key="1">
    <citation type="submission" date="2023-07" db="EMBL/GenBank/DDBJ databases">
        <title>30 novel species of actinomycetes from the DSMZ collection.</title>
        <authorList>
            <person name="Nouioui I."/>
        </authorList>
    </citation>
    <scope>NUCLEOTIDE SEQUENCE [LARGE SCALE GENOMIC DNA]</scope>
    <source>
        <strain evidence="7">DSM 44399</strain>
    </source>
</reference>
<evidence type="ECO:0000313" key="6">
    <source>
        <dbReference type="EMBL" id="MDT0263005.1"/>
    </source>
</evidence>
<dbReference type="InterPro" id="IPR012893">
    <property type="entry name" value="HipA-like_C"/>
</dbReference>
<evidence type="ECO:0000256" key="1">
    <source>
        <dbReference type="ARBA" id="ARBA00010164"/>
    </source>
</evidence>
<evidence type="ECO:0000259" key="4">
    <source>
        <dbReference type="Pfam" id="PF07804"/>
    </source>
</evidence>
<gene>
    <name evidence="6" type="ORF">RM423_16560</name>
</gene>
<sequence>MTGPKQLLIHMGGRLMGKLRQDPHGRLSFSYDQQWRVARSATPLSLSMPLTRVEHPHAVVDPFVRGLLPDSDRVLQRWGRQFGVSPNSPFALLTHVGEDVAGAAQFIRPDRVEQADADGGIEPVDDAYIARRLRALGSDRSAWDDFAAPGQFSLAGAQAKFALYRSSDGQWGLPTGRTATTHILKPPLEHLADQEINEHLCLRAASKLGLRSALSQVMTFDGEPAIVLTRYDRVIRPDGSVTRVHQEDFCQALAVHPDRKYERQDGGPGAVAIVDLLRRVQPPSVAAASIETFSKALAYNWVIYGPDAHAKNYALLLSGPQVALAPLYDISSTAPYPDRFDPRHMAMAMGIGGKYENALVTSDDWRGMAVKFGVAPDDLLTWVYDIVANAPDALADAVREEGEWLAGVPVARDLVAGVGQSSQALLKWFRR</sequence>
<evidence type="ECO:0000259" key="5">
    <source>
        <dbReference type="Pfam" id="PF13657"/>
    </source>
</evidence>
<keyword evidence="7" id="KW-1185">Reference proteome</keyword>
<dbReference type="Pfam" id="PF07804">
    <property type="entry name" value="HipA_C"/>
    <property type="match status" value="1"/>
</dbReference>
<dbReference type="PANTHER" id="PTHR37419:SF1">
    <property type="entry name" value="SERINE_THREONINE-PROTEIN KINASE TOXIN HIPA"/>
    <property type="match status" value="1"/>
</dbReference>
<dbReference type="NCBIfam" id="TIGR03071">
    <property type="entry name" value="couple_hipA"/>
    <property type="match status" value="1"/>
</dbReference>
<dbReference type="PANTHER" id="PTHR37419">
    <property type="entry name" value="SERINE/THREONINE-PROTEIN KINASE TOXIN HIPA"/>
    <property type="match status" value="1"/>
</dbReference>
<dbReference type="CDD" id="cd17808">
    <property type="entry name" value="HipA_Ec_like"/>
    <property type="match status" value="1"/>
</dbReference>
<accession>A0ABU2JDF0</accession>
<comment type="similarity">
    <text evidence="1">Belongs to the HipA Ser/Thr kinase family.</text>
</comment>
<organism evidence="6 7">
    <name type="scientific">Jatrophihabitans lederbergiae</name>
    <dbReference type="NCBI Taxonomy" id="3075547"/>
    <lineage>
        <taxon>Bacteria</taxon>
        <taxon>Bacillati</taxon>
        <taxon>Actinomycetota</taxon>
        <taxon>Actinomycetes</taxon>
        <taxon>Jatrophihabitantales</taxon>
        <taxon>Jatrophihabitantaceae</taxon>
        <taxon>Jatrophihabitans</taxon>
    </lineage>
</organism>
<dbReference type="InterPro" id="IPR052028">
    <property type="entry name" value="HipA_Ser/Thr_kinase"/>
</dbReference>
<evidence type="ECO:0000256" key="3">
    <source>
        <dbReference type="ARBA" id="ARBA00022777"/>
    </source>
</evidence>
<dbReference type="RefSeq" id="WP_311424152.1">
    <property type="nucleotide sequence ID" value="NZ_JAVREH010000026.1"/>
</dbReference>
<proteinExistence type="inferred from homology"/>
<keyword evidence="2" id="KW-0808">Transferase</keyword>